<dbReference type="Pfam" id="PF19254">
    <property type="entry name" value="DUF5901"/>
    <property type="match status" value="1"/>
</dbReference>
<name>A0A6C0CCM3_9ZZZZ</name>
<dbReference type="AlphaFoldDB" id="A0A6C0CCM3"/>
<feature type="domain" description="DUF5901" evidence="1">
    <location>
        <begin position="15"/>
        <end position="107"/>
    </location>
</feature>
<evidence type="ECO:0000313" key="2">
    <source>
        <dbReference type="EMBL" id="QHT02057.1"/>
    </source>
</evidence>
<sequence>MTSYSDNVNFSYSIDSKILFIDSNDRDIAKWPNSSEFEITCPQVYNNVQSLNLLNIVLPNSIYNISDYLQNNKLVINISGLEEQIITLEDGYYDVETLRSSLQNKINELSGNVLMYIGYNKVSHKFYFGRKNNNIPNGGFFQLTFDKQLTYSSSCVTNSNVYSQHSNWGLGYILGFDKKTYSSRVIDSSNNLKFDYSDISWIDTSNASVISSLYPHTLDANENIYIELEKYNKCDDLKPYLSYNYNNSNSGIVNSAFAKIPLHASSSGTNTALLDHEISSCVSYFKPPIEKIAKLKIKIRYHNNMLVNLQNANLSLSLIINQVSKEFAPLVR</sequence>
<reference evidence="2" key="1">
    <citation type="journal article" date="2020" name="Nature">
        <title>Giant virus diversity and host interactions through global metagenomics.</title>
        <authorList>
            <person name="Schulz F."/>
            <person name="Roux S."/>
            <person name="Paez-Espino D."/>
            <person name="Jungbluth S."/>
            <person name="Walsh D.A."/>
            <person name="Denef V.J."/>
            <person name="McMahon K.D."/>
            <person name="Konstantinidis K.T."/>
            <person name="Eloe-Fadrosh E.A."/>
            <person name="Kyrpides N.C."/>
            <person name="Woyke T."/>
        </authorList>
    </citation>
    <scope>NUCLEOTIDE SEQUENCE</scope>
    <source>
        <strain evidence="2">GVMAG-M-3300020523-10</strain>
    </source>
</reference>
<proteinExistence type="predicted"/>
<organism evidence="2">
    <name type="scientific">viral metagenome</name>
    <dbReference type="NCBI Taxonomy" id="1070528"/>
    <lineage>
        <taxon>unclassified sequences</taxon>
        <taxon>metagenomes</taxon>
        <taxon>organismal metagenomes</taxon>
    </lineage>
</organism>
<evidence type="ECO:0000259" key="1">
    <source>
        <dbReference type="Pfam" id="PF19254"/>
    </source>
</evidence>
<protein>
    <recommendedName>
        <fullName evidence="1">DUF5901 domain-containing protein</fullName>
    </recommendedName>
</protein>
<dbReference type="EMBL" id="MN739389">
    <property type="protein sequence ID" value="QHT02057.1"/>
    <property type="molecule type" value="Genomic_DNA"/>
</dbReference>
<dbReference type="InterPro" id="IPR045420">
    <property type="entry name" value="DUF5901"/>
</dbReference>
<accession>A0A6C0CCM3</accession>